<evidence type="ECO:0000313" key="2">
    <source>
        <dbReference type="EMBL" id="TCO62771.1"/>
    </source>
</evidence>
<protein>
    <submittedName>
        <fullName evidence="2">Endonuclease/exonuclease/phosphatase family metal-dependent hydrolase</fullName>
    </submittedName>
</protein>
<reference evidence="2 3" key="1">
    <citation type="submission" date="2019-03" db="EMBL/GenBank/DDBJ databases">
        <title>Genomic Encyclopedia of Type Strains, Phase IV (KMG-IV): sequencing the most valuable type-strain genomes for metagenomic binning, comparative biology and taxonomic classification.</title>
        <authorList>
            <person name="Goeker M."/>
        </authorList>
    </citation>
    <scope>NUCLEOTIDE SEQUENCE [LARGE SCALE GENOMIC DNA]</scope>
    <source>
        <strain evidence="2 3">DSM 45934</strain>
    </source>
</reference>
<keyword evidence="2" id="KW-0378">Hydrolase</keyword>
<dbReference type="GO" id="GO:0006506">
    <property type="term" value="P:GPI anchor biosynthetic process"/>
    <property type="evidence" value="ECO:0007669"/>
    <property type="project" value="TreeGrafter"/>
</dbReference>
<dbReference type="Gene3D" id="3.60.10.10">
    <property type="entry name" value="Endonuclease/exonuclease/phosphatase"/>
    <property type="match status" value="1"/>
</dbReference>
<dbReference type="PANTHER" id="PTHR14859">
    <property type="entry name" value="CALCOFLUOR WHITE HYPERSENSITIVE PROTEIN PRECURSOR"/>
    <property type="match status" value="1"/>
</dbReference>
<keyword evidence="2" id="KW-0269">Exonuclease</keyword>
<dbReference type="PANTHER" id="PTHR14859:SF1">
    <property type="entry name" value="PGAP2-INTERACTING PROTEIN"/>
    <property type="match status" value="1"/>
</dbReference>
<dbReference type="EMBL" id="SLWS01000002">
    <property type="protein sequence ID" value="TCO62771.1"/>
    <property type="molecule type" value="Genomic_DNA"/>
</dbReference>
<organism evidence="2 3">
    <name type="scientific">Actinocrispum wychmicini</name>
    <dbReference type="NCBI Taxonomy" id="1213861"/>
    <lineage>
        <taxon>Bacteria</taxon>
        <taxon>Bacillati</taxon>
        <taxon>Actinomycetota</taxon>
        <taxon>Actinomycetes</taxon>
        <taxon>Pseudonocardiales</taxon>
        <taxon>Pseudonocardiaceae</taxon>
        <taxon>Actinocrispum</taxon>
    </lineage>
</organism>
<dbReference type="GO" id="GO:0004519">
    <property type="term" value="F:endonuclease activity"/>
    <property type="evidence" value="ECO:0007669"/>
    <property type="project" value="UniProtKB-KW"/>
</dbReference>
<feature type="domain" description="Endonuclease/exonuclease/phosphatase" evidence="1">
    <location>
        <begin position="30"/>
        <end position="232"/>
    </location>
</feature>
<dbReference type="GO" id="GO:0016020">
    <property type="term" value="C:membrane"/>
    <property type="evidence" value="ECO:0007669"/>
    <property type="project" value="GOC"/>
</dbReference>
<dbReference type="SUPFAM" id="SSF56219">
    <property type="entry name" value="DNase I-like"/>
    <property type="match status" value="1"/>
</dbReference>
<dbReference type="AlphaFoldDB" id="A0A4R2JR91"/>
<keyword evidence="3" id="KW-1185">Reference proteome</keyword>
<keyword evidence="2" id="KW-0540">Nuclease</keyword>
<proteinExistence type="predicted"/>
<comment type="caution">
    <text evidence="2">The sequence shown here is derived from an EMBL/GenBank/DDBJ whole genome shotgun (WGS) entry which is preliminary data.</text>
</comment>
<dbReference type="Proteomes" id="UP000295680">
    <property type="component" value="Unassembled WGS sequence"/>
</dbReference>
<dbReference type="InterPro" id="IPR036691">
    <property type="entry name" value="Endo/exonu/phosph_ase_sf"/>
</dbReference>
<dbReference type="OrthoDB" id="155529at2"/>
<evidence type="ECO:0000313" key="3">
    <source>
        <dbReference type="Proteomes" id="UP000295680"/>
    </source>
</evidence>
<dbReference type="GO" id="GO:0004527">
    <property type="term" value="F:exonuclease activity"/>
    <property type="evidence" value="ECO:0007669"/>
    <property type="project" value="UniProtKB-KW"/>
</dbReference>
<gene>
    <name evidence="2" type="ORF">EV192_102910</name>
</gene>
<accession>A0A4R2JR91</accession>
<dbReference type="Pfam" id="PF03372">
    <property type="entry name" value="Exo_endo_phos"/>
    <property type="match status" value="1"/>
</dbReference>
<sequence length="250" mass="27189">MPVTTPDRLPDDELRVLHWNIHSWQDEHGTSNVDAVAAVIQETDPHVVSLVEVDEAWGSPSRLGAVAGRCGYASIFVPVFEYGQEQPTGGFGNALLTKVPISAVRQRQLVWPSTVYDGTEPSELRAVVFAKLGPLWVGSTHLPRSSDEARTEALERLKTVTSELDGDWLLCGDFNAPASSWIDSDDALRTVAPDPALATYPTEEPVELIDYFVASSNVSLDAKVLDVRGSDHLAVLAVARVSRDISRGFV</sequence>
<dbReference type="InterPro" id="IPR005135">
    <property type="entry name" value="Endo/exonuclease/phosphatase"/>
</dbReference>
<dbReference type="InterPro" id="IPR051916">
    <property type="entry name" value="GPI-anchor_lipid_remodeler"/>
</dbReference>
<name>A0A4R2JR91_9PSEU</name>
<keyword evidence="2" id="KW-0255">Endonuclease</keyword>
<evidence type="ECO:0000259" key="1">
    <source>
        <dbReference type="Pfam" id="PF03372"/>
    </source>
</evidence>